<protein>
    <submittedName>
        <fullName evidence="9">Cytochrome P450</fullName>
    </submittedName>
</protein>
<reference evidence="9 10" key="1">
    <citation type="submission" date="2019-11" db="EMBL/GenBank/DDBJ databases">
        <title>Isolation of a new High Light Tolerant Cyanobacteria.</title>
        <authorList>
            <person name="Dobson Z."/>
            <person name="Vaughn N."/>
            <person name="Vaughn M."/>
            <person name="Fromme P."/>
            <person name="Mazor Y."/>
        </authorList>
    </citation>
    <scope>NUCLEOTIDE SEQUENCE [LARGE SCALE GENOMIC DNA]</scope>
    <source>
        <strain evidence="9 10">0216</strain>
    </source>
</reference>
<name>A0A844GNA1_9CHRO</name>
<dbReference type="InterPro" id="IPR036396">
    <property type="entry name" value="Cyt_P450_sf"/>
</dbReference>
<dbReference type="Pfam" id="PF00067">
    <property type="entry name" value="p450"/>
    <property type="match status" value="1"/>
</dbReference>
<dbReference type="Gene3D" id="1.10.630.10">
    <property type="entry name" value="Cytochrome P450"/>
    <property type="match status" value="1"/>
</dbReference>
<dbReference type="GO" id="GO:0016125">
    <property type="term" value="P:sterol metabolic process"/>
    <property type="evidence" value="ECO:0007669"/>
    <property type="project" value="TreeGrafter"/>
</dbReference>
<gene>
    <name evidence="9" type="ORF">GGC33_03955</name>
</gene>
<keyword evidence="2 7" id="KW-0349">Heme</keyword>
<dbReference type="AlphaFoldDB" id="A0A844GNA1"/>
<dbReference type="GO" id="GO:0004497">
    <property type="term" value="F:monooxygenase activity"/>
    <property type="evidence" value="ECO:0007669"/>
    <property type="project" value="UniProtKB-KW"/>
</dbReference>
<evidence type="ECO:0000256" key="4">
    <source>
        <dbReference type="ARBA" id="ARBA00023002"/>
    </source>
</evidence>
<dbReference type="PANTHER" id="PTHR24286:SF384">
    <property type="entry name" value="P450, PUTATIVE (EUROFUNG)-RELATED"/>
    <property type="match status" value="1"/>
</dbReference>
<comment type="caution">
    <text evidence="9">The sequence shown here is derived from an EMBL/GenBank/DDBJ whole genome shotgun (WGS) entry which is preliminary data.</text>
</comment>
<evidence type="ECO:0000256" key="3">
    <source>
        <dbReference type="ARBA" id="ARBA00022723"/>
    </source>
</evidence>
<dbReference type="GO" id="GO:0005506">
    <property type="term" value="F:iron ion binding"/>
    <property type="evidence" value="ECO:0007669"/>
    <property type="project" value="InterPro"/>
</dbReference>
<evidence type="ECO:0000256" key="2">
    <source>
        <dbReference type="ARBA" id="ARBA00022617"/>
    </source>
</evidence>
<dbReference type="CDD" id="cd11044">
    <property type="entry name" value="CYP120A1_CYP26-like"/>
    <property type="match status" value="1"/>
</dbReference>
<evidence type="ECO:0000256" key="5">
    <source>
        <dbReference type="ARBA" id="ARBA00023004"/>
    </source>
</evidence>
<evidence type="ECO:0000256" key="1">
    <source>
        <dbReference type="ARBA" id="ARBA00010617"/>
    </source>
</evidence>
<dbReference type="InterPro" id="IPR017972">
    <property type="entry name" value="Cyt_P450_CS"/>
</dbReference>
<dbReference type="PROSITE" id="PS00086">
    <property type="entry name" value="CYTOCHROME_P450"/>
    <property type="match status" value="1"/>
</dbReference>
<proteinExistence type="inferred from homology"/>
<evidence type="ECO:0000256" key="8">
    <source>
        <dbReference type="RuleBase" id="RU000461"/>
    </source>
</evidence>
<evidence type="ECO:0000256" key="6">
    <source>
        <dbReference type="ARBA" id="ARBA00023033"/>
    </source>
</evidence>
<dbReference type="RefSeq" id="WP_155082949.1">
    <property type="nucleotide sequence ID" value="NZ_WMIA01000003.1"/>
</dbReference>
<accession>A0A844GNA1</accession>
<dbReference type="InterPro" id="IPR002401">
    <property type="entry name" value="Cyt_P450_E_grp-I"/>
</dbReference>
<dbReference type="PRINTS" id="PR00463">
    <property type="entry name" value="EP450I"/>
</dbReference>
<sequence length="446" mass="51673">MTINREKKQEYPLPPGSFGLPLIGETLSFIKDPNFGNKKEAKYGSIFKTNIIGKPTVFMVGAEANHFILQTHFDHFSWREGWPENFRTLLGESLFLQDGEIHQKNRRLLMPAFHGVALTKYFNTMKEIIDRTLKKWAEMGKLTLFPEMKEMTFEIASVLLLGSEMDNREEIKLLSQKFGELTKGLFAFPFNLPFTNYGKALKARDFLLQHIEKEIEKRKNNLKEDTISLLLQSQDEEGNRFSEAQIKVQALLMLFAGHETTTSMLTSFCMALAQNPEVREKAILEQKTLMDESDFTMEQIKKMTYLDQVLKEVERLYPPVAGGFRGVVKPFVYNGYYVPKGWQVLYRIERTHKDPNIYTEPKKFDPERFNSQRMEHKKTDFSLVGFGGGARFCLGYAFAQLEMKIFASLLLRNYHWQLEPNQDLSLDRIPSLHPRSGLKVALYSGR</sequence>
<keyword evidence="4 8" id="KW-0560">Oxidoreductase</keyword>
<dbReference type="GO" id="GO:0020037">
    <property type="term" value="F:heme binding"/>
    <property type="evidence" value="ECO:0007669"/>
    <property type="project" value="InterPro"/>
</dbReference>
<keyword evidence="5 7" id="KW-0408">Iron</keyword>
<comment type="similarity">
    <text evidence="1 8">Belongs to the cytochrome P450 family.</text>
</comment>
<evidence type="ECO:0000313" key="10">
    <source>
        <dbReference type="Proteomes" id="UP000437131"/>
    </source>
</evidence>
<dbReference type="PRINTS" id="PR00385">
    <property type="entry name" value="P450"/>
</dbReference>
<dbReference type="SUPFAM" id="SSF48264">
    <property type="entry name" value="Cytochrome P450"/>
    <property type="match status" value="1"/>
</dbReference>
<keyword evidence="6 8" id="KW-0503">Monooxygenase</keyword>
<evidence type="ECO:0000313" key="9">
    <source>
        <dbReference type="EMBL" id="MTF38074.1"/>
    </source>
</evidence>
<dbReference type="EMBL" id="WMIA01000003">
    <property type="protein sequence ID" value="MTF38074.1"/>
    <property type="molecule type" value="Genomic_DNA"/>
</dbReference>
<dbReference type="PANTHER" id="PTHR24286">
    <property type="entry name" value="CYTOCHROME P450 26"/>
    <property type="match status" value="1"/>
</dbReference>
<dbReference type="Proteomes" id="UP000437131">
    <property type="component" value="Unassembled WGS sequence"/>
</dbReference>
<comment type="cofactor">
    <cofactor evidence="7">
        <name>heme</name>
        <dbReference type="ChEBI" id="CHEBI:30413"/>
    </cofactor>
</comment>
<keyword evidence="3 7" id="KW-0479">Metal-binding</keyword>
<dbReference type="GO" id="GO:0016705">
    <property type="term" value="F:oxidoreductase activity, acting on paired donors, with incorporation or reduction of molecular oxygen"/>
    <property type="evidence" value="ECO:0007669"/>
    <property type="project" value="InterPro"/>
</dbReference>
<dbReference type="InterPro" id="IPR001128">
    <property type="entry name" value="Cyt_P450"/>
</dbReference>
<organism evidence="9 10">
    <name type="scientific">Cyanobacterium aponinum 0216</name>
    <dbReference type="NCBI Taxonomy" id="2676140"/>
    <lineage>
        <taxon>Bacteria</taxon>
        <taxon>Bacillati</taxon>
        <taxon>Cyanobacteriota</taxon>
        <taxon>Cyanophyceae</taxon>
        <taxon>Oscillatoriophycideae</taxon>
        <taxon>Chroococcales</taxon>
        <taxon>Geminocystaceae</taxon>
        <taxon>Cyanobacterium</taxon>
    </lineage>
</organism>
<evidence type="ECO:0000256" key="7">
    <source>
        <dbReference type="PIRSR" id="PIRSR602401-1"/>
    </source>
</evidence>
<feature type="binding site" description="axial binding residue" evidence="7">
    <location>
        <position position="393"/>
    </location>
    <ligand>
        <name>heme</name>
        <dbReference type="ChEBI" id="CHEBI:30413"/>
    </ligand>
    <ligandPart>
        <name>Fe</name>
        <dbReference type="ChEBI" id="CHEBI:18248"/>
    </ligandPart>
</feature>